<comment type="caution">
    <text evidence="1">The sequence shown here is derived from an EMBL/GenBank/DDBJ whole genome shotgun (WGS) entry which is preliminary data.</text>
</comment>
<accession>A0ABV7CHW6</accession>
<reference evidence="2" key="1">
    <citation type="journal article" date="2019" name="Int. J. Syst. Evol. Microbiol.">
        <title>The Global Catalogue of Microorganisms (GCM) 10K type strain sequencing project: providing services to taxonomists for standard genome sequencing and annotation.</title>
        <authorList>
            <consortium name="The Broad Institute Genomics Platform"/>
            <consortium name="The Broad Institute Genome Sequencing Center for Infectious Disease"/>
            <person name="Wu L."/>
            <person name="Ma J."/>
        </authorList>
    </citation>
    <scope>NUCLEOTIDE SEQUENCE [LARGE SCALE GENOMIC DNA]</scope>
    <source>
        <strain evidence="2">KCTC 42730</strain>
    </source>
</reference>
<dbReference type="RefSeq" id="WP_377122239.1">
    <property type="nucleotide sequence ID" value="NZ_JBHRSD010000011.1"/>
</dbReference>
<sequence>MKNLQYNDLPETLKSKIKEEELLTAYSINNFKKVLIWIVNEELGKQEELEYSSEHNALLSLEERQKDAPCERVVSIPEMGVEILIYYSFELNTNVMYENYQIRPIGSTDVLANSSQIYYSPYKNSPEEVAKGVLDEYKFANTYKSFDRDEKINYWVGILYRLRRQAVESGCEEDVIFDDKLLKKMKEVDQDIEIILHLCLEKLAALEQIDESKLKKAFNKNMSDDLLC</sequence>
<name>A0ABV7CHW6_9GAMM</name>
<keyword evidence="2" id="KW-1185">Reference proteome</keyword>
<dbReference type="Proteomes" id="UP001595453">
    <property type="component" value="Unassembled WGS sequence"/>
</dbReference>
<evidence type="ECO:0000313" key="1">
    <source>
        <dbReference type="EMBL" id="MFC3032167.1"/>
    </source>
</evidence>
<gene>
    <name evidence="1" type="ORF">ACFOEE_06520</name>
</gene>
<evidence type="ECO:0000313" key="2">
    <source>
        <dbReference type="Proteomes" id="UP001595453"/>
    </source>
</evidence>
<protein>
    <submittedName>
        <fullName evidence="1">Uncharacterized protein</fullName>
    </submittedName>
</protein>
<organism evidence="1 2">
    <name type="scientific">Pseudoalteromonas fenneropenaei</name>
    <dbReference type="NCBI Taxonomy" id="1737459"/>
    <lineage>
        <taxon>Bacteria</taxon>
        <taxon>Pseudomonadati</taxon>
        <taxon>Pseudomonadota</taxon>
        <taxon>Gammaproteobacteria</taxon>
        <taxon>Alteromonadales</taxon>
        <taxon>Pseudoalteromonadaceae</taxon>
        <taxon>Pseudoalteromonas</taxon>
    </lineage>
</organism>
<dbReference type="EMBL" id="JBHRSD010000011">
    <property type="protein sequence ID" value="MFC3032167.1"/>
    <property type="molecule type" value="Genomic_DNA"/>
</dbReference>
<proteinExistence type="predicted"/>